<sequence>MFFRWLGLFTRGRVGSSFVPLAQRSGTRGAFTQMSQQYQPPAKERAGKSRQGRAPDPCPDICPGPPAKARPQASGPARPRPPRPRGRRRPLSRLRAVGESAIGRNSFSGTWDTASRQEPRPDGSRDDALSTHKRPQPRGPRPVLKEGASPPLRPGPPASADTCPKPFLGPPVPRVCWPPLPGGWVTRLRVGPPVGGRDAAWQPGGVSETSSSNYKLNYELYREDVPYRAYECQKIPPLINHVPVKIRRTHMGLGVRSSFSPHKASRNSHLSPGEIKLGTGVLHSIRGELSQIKAQVDSLLASLERMDQQRDQPAGTKDSEENRGPGSEGCSCRLTEAQQEHRNQESTEPRGQCAHVEADSSQGSTDAEHAVKNHTSEPAGSQ</sequence>
<feature type="compositionally biased region" description="Basic and acidic residues" evidence="1">
    <location>
        <begin position="338"/>
        <end position="348"/>
    </location>
</feature>
<evidence type="ECO:0000313" key="3">
    <source>
        <dbReference type="RefSeq" id="XP_008571005.1"/>
    </source>
</evidence>
<feature type="compositionally biased region" description="Polar residues" evidence="1">
    <location>
        <begin position="103"/>
        <end position="114"/>
    </location>
</feature>
<feature type="region of interest" description="Disordered" evidence="1">
    <location>
        <begin position="255"/>
        <end position="275"/>
    </location>
</feature>
<keyword evidence="2" id="KW-1185">Reference proteome</keyword>
<reference evidence="3" key="1">
    <citation type="submission" date="2025-08" db="UniProtKB">
        <authorList>
            <consortium name="RefSeq"/>
        </authorList>
    </citation>
    <scope>IDENTIFICATION</scope>
</reference>
<dbReference type="Proteomes" id="UP000694923">
    <property type="component" value="Unplaced"/>
</dbReference>
<protein>
    <submittedName>
        <fullName evidence="3">Uncharacterized protein LOC103590536</fullName>
    </submittedName>
</protein>
<accession>A0ABM0QRL4</accession>
<feature type="region of interest" description="Disordered" evidence="1">
    <location>
        <begin position="306"/>
        <end position="382"/>
    </location>
</feature>
<feature type="compositionally biased region" description="Polar residues" evidence="1">
    <location>
        <begin position="30"/>
        <end position="39"/>
    </location>
</feature>
<feature type="region of interest" description="Disordered" evidence="1">
    <location>
        <begin position="30"/>
        <end position="165"/>
    </location>
</feature>
<feature type="compositionally biased region" description="Basic and acidic residues" evidence="1">
    <location>
        <begin position="115"/>
        <end position="130"/>
    </location>
</feature>
<feature type="compositionally biased region" description="Basic residues" evidence="1">
    <location>
        <begin position="80"/>
        <end position="92"/>
    </location>
</feature>
<name>A0ABM0QRL4_GALVR</name>
<evidence type="ECO:0000256" key="1">
    <source>
        <dbReference type="SAM" id="MobiDB-lite"/>
    </source>
</evidence>
<feature type="compositionally biased region" description="Pro residues" evidence="1">
    <location>
        <begin position="56"/>
        <end position="68"/>
    </location>
</feature>
<organism evidence="2 3">
    <name type="scientific">Galeopterus variegatus</name>
    <name type="common">Malayan flying lemur</name>
    <name type="synonym">Cynocephalus variegatus</name>
    <dbReference type="NCBI Taxonomy" id="482537"/>
    <lineage>
        <taxon>Eukaryota</taxon>
        <taxon>Metazoa</taxon>
        <taxon>Chordata</taxon>
        <taxon>Craniata</taxon>
        <taxon>Vertebrata</taxon>
        <taxon>Euteleostomi</taxon>
        <taxon>Mammalia</taxon>
        <taxon>Eutheria</taxon>
        <taxon>Euarchontoglires</taxon>
        <taxon>Dermoptera</taxon>
        <taxon>Cynocephalidae</taxon>
        <taxon>Galeopterus</taxon>
    </lineage>
</organism>
<dbReference type="GeneID" id="103590536"/>
<proteinExistence type="predicted"/>
<evidence type="ECO:0000313" key="2">
    <source>
        <dbReference type="Proteomes" id="UP000694923"/>
    </source>
</evidence>
<gene>
    <name evidence="3" type="primary">LOC103590536</name>
</gene>
<feature type="compositionally biased region" description="Basic and acidic residues" evidence="1">
    <location>
        <begin position="366"/>
        <end position="375"/>
    </location>
</feature>
<dbReference type="RefSeq" id="XP_008571005.1">
    <property type="nucleotide sequence ID" value="XM_008572783.1"/>
</dbReference>